<dbReference type="Gene3D" id="3.40.50.720">
    <property type="entry name" value="NAD(P)-binding Rossmann-like Domain"/>
    <property type="match status" value="2"/>
</dbReference>
<dbReference type="InterPro" id="IPR006037">
    <property type="entry name" value="RCK_C"/>
</dbReference>
<feature type="domain" description="RCK C-terminal" evidence="8">
    <location>
        <begin position="141"/>
        <end position="225"/>
    </location>
</feature>
<dbReference type="PROSITE" id="PS51202">
    <property type="entry name" value="RCK_C"/>
    <property type="match status" value="2"/>
</dbReference>
<dbReference type="PANTHER" id="PTHR43833:SF5">
    <property type="entry name" value="TRK SYSTEM POTASSIUM UPTAKE PROTEIN TRKA"/>
    <property type="match status" value="1"/>
</dbReference>
<proteinExistence type="predicted"/>
<dbReference type="NCBIfam" id="NF007031">
    <property type="entry name" value="PRK09496.1-2"/>
    <property type="match status" value="1"/>
</dbReference>
<dbReference type="Gene3D" id="3.30.70.1450">
    <property type="entry name" value="Regulator of K+ conductance, C-terminal domain"/>
    <property type="match status" value="2"/>
</dbReference>
<protein>
    <recommendedName>
        <fullName evidence="1">Trk system potassium uptake protein TrkA</fullName>
    </recommendedName>
</protein>
<name>A0A6N9TKB9_DISTH</name>
<organism evidence="9 10">
    <name type="scientific">Dissulfurirhabdus thermomarina</name>
    <dbReference type="NCBI Taxonomy" id="1765737"/>
    <lineage>
        <taxon>Bacteria</taxon>
        <taxon>Deltaproteobacteria</taxon>
        <taxon>Dissulfurirhabdaceae</taxon>
        <taxon>Dissulfurirhabdus</taxon>
    </lineage>
</organism>
<dbReference type="GO" id="GO:0005886">
    <property type="term" value="C:plasma membrane"/>
    <property type="evidence" value="ECO:0007669"/>
    <property type="project" value="InterPro"/>
</dbReference>
<evidence type="ECO:0000256" key="6">
    <source>
        <dbReference type="ARBA" id="ARBA00023065"/>
    </source>
</evidence>
<evidence type="ECO:0000256" key="2">
    <source>
        <dbReference type="ARBA" id="ARBA00022448"/>
    </source>
</evidence>
<dbReference type="InterPro" id="IPR006036">
    <property type="entry name" value="K_uptake_TrkA"/>
</dbReference>
<sequence>MRIVVIGAGAVGRHLCEQLSLEDHEVVLVDRRPDRLRRLGTDLNILTVEGNGASAACLQEAEVHKADLFIAVTDIDEVNLVACIMAGALGVRRRVARVRNEEYLSGDSPLNEHSLGIDLLINPDQAMADEIVRMSSVSEAFEAVDFAHGEVVLLGYAVREESPVAGMSLADLKGLVGLYDFLVVAMVREGVTLIPRGDDVIQPGDRIYLVIKRRDLPALEELLNVRRRAVRKVFIIGGGRVGYRVARALERQKIDVRLVEKDPARCELLAEKLKDTIVLNFDGLEAHELIAEGIDQADLVVTVTHGDTTNILASLLAKHHGAKKCITRITRPDFIPLLGKLGIDVALSARLVAADMILRFVRRGAILSVASLVGSEAEVVELVLTERWSHLGRPLREISFPRGANIGAVVRNGEVIIPSGETVFQPLDRLIVFTLKKAVPEVEAFLSS</sequence>
<keyword evidence="10" id="KW-1185">Reference proteome</keyword>
<reference evidence="9 10" key="1">
    <citation type="submission" date="2020-02" db="EMBL/GenBank/DDBJ databases">
        <title>Comparative genomics of sulfur disproportionating microorganisms.</title>
        <authorList>
            <person name="Ward L.M."/>
            <person name="Bertran E."/>
            <person name="Johnston D.T."/>
        </authorList>
    </citation>
    <scope>NUCLEOTIDE SEQUENCE [LARGE SCALE GENOMIC DNA]</scope>
    <source>
        <strain evidence="9 10">DSM 100025</strain>
    </source>
</reference>
<keyword evidence="5" id="KW-0520">NAD</keyword>
<dbReference type="NCBIfam" id="NF007039">
    <property type="entry name" value="PRK09496.3-2"/>
    <property type="match status" value="1"/>
</dbReference>
<comment type="caution">
    <text evidence="9">The sequence shown here is derived from an EMBL/GenBank/DDBJ whole genome shotgun (WGS) entry which is preliminary data.</text>
</comment>
<evidence type="ECO:0000256" key="5">
    <source>
        <dbReference type="ARBA" id="ARBA00023027"/>
    </source>
</evidence>
<evidence type="ECO:0000313" key="9">
    <source>
        <dbReference type="EMBL" id="NDY41712.1"/>
    </source>
</evidence>
<dbReference type="NCBIfam" id="NF007032">
    <property type="entry name" value="PRK09496.1-4"/>
    <property type="match status" value="1"/>
</dbReference>
<dbReference type="Pfam" id="PF02080">
    <property type="entry name" value="TrkA_C"/>
    <property type="match status" value="2"/>
</dbReference>
<evidence type="ECO:0000256" key="1">
    <source>
        <dbReference type="ARBA" id="ARBA00017378"/>
    </source>
</evidence>
<dbReference type="GO" id="GO:0015079">
    <property type="term" value="F:potassium ion transmembrane transporter activity"/>
    <property type="evidence" value="ECO:0007669"/>
    <property type="project" value="InterPro"/>
</dbReference>
<dbReference type="PANTHER" id="PTHR43833">
    <property type="entry name" value="POTASSIUM CHANNEL PROTEIN 2-RELATED-RELATED"/>
    <property type="match status" value="1"/>
</dbReference>
<feature type="domain" description="RCK C-terminal" evidence="8">
    <location>
        <begin position="367"/>
        <end position="448"/>
    </location>
</feature>
<keyword evidence="2" id="KW-0813">Transport</keyword>
<dbReference type="PROSITE" id="PS51201">
    <property type="entry name" value="RCK_N"/>
    <property type="match status" value="2"/>
</dbReference>
<keyword evidence="3" id="KW-0633">Potassium transport</keyword>
<dbReference type="InterPro" id="IPR003148">
    <property type="entry name" value="RCK_N"/>
</dbReference>
<dbReference type="PRINTS" id="PR00335">
    <property type="entry name" value="KUPTAKETRKA"/>
</dbReference>
<evidence type="ECO:0000259" key="7">
    <source>
        <dbReference type="PROSITE" id="PS51201"/>
    </source>
</evidence>
<dbReference type="Pfam" id="PF02254">
    <property type="entry name" value="TrkA_N"/>
    <property type="match status" value="2"/>
</dbReference>
<dbReference type="InterPro" id="IPR036291">
    <property type="entry name" value="NAD(P)-bd_dom_sf"/>
</dbReference>
<dbReference type="EMBL" id="JAAGRR010000014">
    <property type="protein sequence ID" value="NDY41712.1"/>
    <property type="molecule type" value="Genomic_DNA"/>
</dbReference>
<evidence type="ECO:0000256" key="4">
    <source>
        <dbReference type="ARBA" id="ARBA00022958"/>
    </source>
</evidence>
<evidence type="ECO:0000313" key="10">
    <source>
        <dbReference type="Proteomes" id="UP000469346"/>
    </source>
</evidence>
<dbReference type="SUPFAM" id="SSF116726">
    <property type="entry name" value="TrkA C-terminal domain-like"/>
    <property type="match status" value="2"/>
</dbReference>
<dbReference type="NCBIfam" id="NF007041">
    <property type="entry name" value="PRK09496.3-4"/>
    <property type="match status" value="1"/>
</dbReference>
<dbReference type="Proteomes" id="UP000469346">
    <property type="component" value="Unassembled WGS sequence"/>
</dbReference>
<dbReference type="InterPro" id="IPR050721">
    <property type="entry name" value="Trk_Ktr_HKT_K-transport"/>
</dbReference>
<gene>
    <name evidence="9" type="primary">trkA</name>
    <name evidence="9" type="ORF">G3N55_02440</name>
</gene>
<dbReference type="AlphaFoldDB" id="A0A6N9TKB9"/>
<dbReference type="RefSeq" id="WP_163297867.1">
    <property type="nucleotide sequence ID" value="NZ_JAAGRR010000014.1"/>
</dbReference>
<dbReference type="InterPro" id="IPR036721">
    <property type="entry name" value="RCK_C_sf"/>
</dbReference>
<keyword evidence="6" id="KW-0406">Ion transport</keyword>
<accession>A0A6N9TKB9</accession>
<feature type="domain" description="RCK N-terminal" evidence="7">
    <location>
        <begin position="230"/>
        <end position="347"/>
    </location>
</feature>
<feature type="domain" description="RCK N-terminal" evidence="7">
    <location>
        <begin position="1"/>
        <end position="115"/>
    </location>
</feature>
<dbReference type="SUPFAM" id="SSF51735">
    <property type="entry name" value="NAD(P)-binding Rossmann-fold domains"/>
    <property type="match status" value="2"/>
</dbReference>
<keyword evidence="4" id="KW-0630">Potassium</keyword>
<evidence type="ECO:0000256" key="3">
    <source>
        <dbReference type="ARBA" id="ARBA00022538"/>
    </source>
</evidence>
<evidence type="ECO:0000259" key="8">
    <source>
        <dbReference type="PROSITE" id="PS51202"/>
    </source>
</evidence>